<comment type="subcellular location">
    <subcellularLocation>
        <location evidence="1">Membrane</location>
        <topology evidence="1">Multi-pass membrane protein</topology>
    </subcellularLocation>
</comment>
<feature type="region of interest" description="Disordered" evidence="5">
    <location>
        <begin position="535"/>
        <end position="555"/>
    </location>
</feature>
<feature type="transmembrane region" description="Helical" evidence="6">
    <location>
        <begin position="307"/>
        <end position="330"/>
    </location>
</feature>
<evidence type="ECO:0000256" key="5">
    <source>
        <dbReference type="SAM" id="MobiDB-lite"/>
    </source>
</evidence>
<reference evidence="8" key="1">
    <citation type="submission" date="2021-01" db="EMBL/GenBank/DDBJ databases">
        <authorList>
            <consortium name="Aspergillus puulaauensis MK2 genome sequencing consortium"/>
            <person name="Kazuki M."/>
            <person name="Futagami T."/>
        </authorList>
    </citation>
    <scope>NUCLEOTIDE SEQUENCE</scope>
    <source>
        <strain evidence="8">MK2</strain>
    </source>
</reference>
<sequence>MATRRESDAEAILEQASHDEQTPLITRDSDSTELPTAPVPLSFRRGLTILLTMGALIFIQAINMSMMTTAQSQIATDLDAFDDTTWFNSAFMIAASCTTPIAGRLAQIFTPRVYVLFSCILLAIGLLITAVSPSLSVFLLGRAFSGTGAGGLMVTGIILTLDLVHKNRRGIFIGIVNFGMTFGVSLGAVLAGLVVPVLGWRIIFWVQAAATLVLGPTLFFAIPSHSHHGPGTTKTASLLQKLKNVDYAGALTLALSILLLLFSLASPKIPILPIGLSLVLFAVFWIIESKFTAEPIVPTEVLKARSVMFTCLAALAAMTARWAVLFYSPVYAMAVRGWSPASAGLILTPTNAGFGVGGLLVGWLHIRHGEGYYWSNIIVYLLFAFSNLVLVGLSTQTSHTAVYVTAMFVNGFAIGASMNYTFAHILYLTKTEVHYIVTALVGMSRGFAGSFGSAMGGGFFQRELKAGLEDGFARHGLSGKEGLVRKLLGSPALVRSLTGVEREVATQSYEHAIQMLLLGGFVIMVVASLVQAGTGWTPPPEEPAAENVENSRGGD</sequence>
<evidence type="ECO:0000313" key="8">
    <source>
        <dbReference type="EMBL" id="BCS21978.1"/>
    </source>
</evidence>
<keyword evidence="4 6" id="KW-0472">Membrane</keyword>
<feature type="transmembrane region" description="Helical" evidence="6">
    <location>
        <begin position="202"/>
        <end position="223"/>
    </location>
</feature>
<dbReference type="OrthoDB" id="4160219at2759"/>
<feature type="transmembrane region" description="Helical" evidence="6">
    <location>
        <begin position="143"/>
        <end position="164"/>
    </location>
</feature>
<dbReference type="GeneID" id="64971983"/>
<feature type="transmembrane region" description="Helical" evidence="6">
    <location>
        <begin position="113"/>
        <end position="131"/>
    </location>
</feature>
<evidence type="ECO:0000313" key="9">
    <source>
        <dbReference type="Proteomes" id="UP000654913"/>
    </source>
</evidence>
<dbReference type="Pfam" id="PF07690">
    <property type="entry name" value="MFS_1"/>
    <property type="match status" value="1"/>
</dbReference>
<feature type="domain" description="Major facilitator superfamily (MFS) profile" evidence="7">
    <location>
        <begin position="49"/>
        <end position="507"/>
    </location>
</feature>
<protein>
    <recommendedName>
        <fullName evidence="7">Major facilitator superfamily (MFS) profile domain-containing protein</fullName>
    </recommendedName>
</protein>
<gene>
    <name evidence="8" type="ORF">APUU_30203S</name>
</gene>
<feature type="transmembrane region" description="Helical" evidence="6">
    <location>
        <begin position="377"/>
        <end position="395"/>
    </location>
</feature>
<evidence type="ECO:0000256" key="2">
    <source>
        <dbReference type="ARBA" id="ARBA00022692"/>
    </source>
</evidence>
<dbReference type="PANTHER" id="PTHR23501:SF6">
    <property type="entry name" value="MULTIDRUG TRANSPORTER, PUTATIVE (AFU_ORTHOLOGUE AFUA_3G14560)-RELATED"/>
    <property type="match status" value="1"/>
</dbReference>
<dbReference type="Proteomes" id="UP000654913">
    <property type="component" value="Chromosome 3"/>
</dbReference>
<dbReference type="InterPro" id="IPR020846">
    <property type="entry name" value="MFS_dom"/>
</dbReference>
<dbReference type="SUPFAM" id="SSF103473">
    <property type="entry name" value="MFS general substrate transporter"/>
    <property type="match status" value="1"/>
</dbReference>
<feature type="transmembrane region" description="Helical" evidence="6">
    <location>
        <begin position="47"/>
        <end position="66"/>
    </location>
</feature>
<dbReference type="Gene3D" id="1.20.1250.20">
    <property type="entry name" value="MFS general substrate transporter like domains"/>
    <property type="match status" value="2"/>
</dbReference>
<dbReference type="GO" id="GO:0000329">
    <property type="term" value="C:fungal-type vacuole membrane"/>
    <property type="evidence" value="ECO:0007669"/>
    <property type="project" value="TreeGrafter"/>
</dbReference>
<keyword evidence="2 6" id="KW-0812">Transmembrane</keyword>
<evidence type="ECO:0000256" key="6">
    <source>
        <dbReference type="SAM" id="Phobius"/>
    </source>
</evidence>
<accession>A0A7R7XJ92</accession>
<keyword evidence="9" id="KW-1185">Reference proteome</keyword>
<organism evidence="8 9">
    <name type="scientific">Aspergillus puulaauensis</name>
    <dbReference type="NCBI Taxonomy" id="1220207"/>
    <lineage>
        <taxon>Eukaryota</taxon>
        <taxon>Fungi</taxon>
        <taxon>Dikarya</taxon>
        <taxon>Ascomycota</taxon>
        <taxon>Pezizomycotina</taxon>
        <taxon>Eurotiomycetes</taxon>
        <taxon>Eurotiomycetidae</taxon>
        <taxon>Eurotiales</taxon>
        <taxon>Aspergillaceae</taxon>
        <taxon>Aspergillus</taxon>
    </lineage>
</organism>
<evidence type="ECO:0000256" key="4">
    <source>
        <dbReference type="ARBA" id="ARBA00023136"/>
    </source>
</evidence>
<evidence type="ECO:0000256" key="1">
    <source>
        <dbReference type="ARBA" id="ARBA00004141"/>
    </source>
</evidence>
<evidence type="ECO:0000259" key="7">
    <source>
        <dbReference type="PROSITE" id="PS50850"/>
    </source>
</evidence>
<dbReference type="KEGG" id="apuu:APUU_30203S"/>
<dbReference type="PROSITE" id="PS50850">
    <property type="entry name" value="MFS"/>
    <property type="match status" value="1"/>
</dbReference>
<dbReference type="InterPro" id="IPR036259">
    <property type="entry name" value="MFS_trans_sf"/>
</dbReference>
<feature type="transmembrane region" description="Helical" evidence="6">
    <location>
        <begin position="342"/>
        <end position="365"/>
    </location>
</feature>
<dbReference type="GO" id="GO:0015174">
    <property type="term" value="F:basic amino acid transmembrane transporter activity"/>
    <property type="evidence" value="ECO:0007669"/>
    <property type="project" value="TreeGrafter"/>
</dbReference>
<dbReference type="EMBL" id="AP024445">
    <property type="protein sequence ID" value="BCS21978.1"/>
    <property type="molecule type" value="Genomic_DNA"/>
</dbReference>
<dbReference type="PANTHER" id="PTHR23501">
    <property type="entry name" value="MAJOR FACILITATOR SUPERFAMILY"/>
    <property type="match status" value="1"/>
</dbReference>
<feature type="transmembrane region" description="Helical" evidence="6">
    <location>
        <begin position="271"/>
        <end position="287"/>
    </location>
</feature>
<feature type="transmembrane region" description="Helical" evidence="6">
    <location>
        <begin position="512"/>
        <end position="530"/>
    </location>
</feature>
<feature type="region of interest" description="Disordered" evidence="5">
    <location>
        <begin position="1"/>
        <end position="33"/>
    </location>
</feature>
<name>A0A7R7XJ92_9EURO</name>
<keyword evidence="3 6" id="KW-1133">Transmembrane helix</keyword>
<dbReference type="RefSeq" id="XP_041554172.1">
    <property type="nucleotide sequence ID" value="XM_041701270.1"/>
</dbReference>
<feature type="transmembrane region" description="Helical" evidence="6">
    <location>
        <begin position="244"/>
        <end position="265"/>
    </location>
</feature>
<evidence type="ECO:0000256" key="3">
    <source>
        <dbReference type="ARBA" id="ARBA00022989"/>
    </source>
</evidence>
<feature type="transmembrane region" description="Helical" evidence="6">
    <location>
        <begin position="401"/>
        <end position="422"/>
    </location>
</feature>
<feature type="compositionally biased region" description="Low complexity" evidence="5">
    <location>
        <begin position="545"/>
        <end position="555"/>
    </location>
</feature>
<proteinExistence type="predicted"/>
<reference evidence="8" key="2">
    <citation type="submission" date="2021-02" db="EMBL/GenBank/DDBJ databases">
        <title>Aspergillus puulaauensis MK2 genome sequence.</title>
        <authorList>
            <person name="Futagami T."/>
            <person name="Mori K."/>
            <person name="Kadooka C."/>
            <person name="Tanaka T."/>
        </authorList>
    </citation>
    <scope>NUCLEOTIDE SEQUENCE</scope>
    <source>
        <strain evidence="8">MK2</strain>
    </source>
</reference>
<dbReference type="AlphaFoldDB" id="A0A7R7XJ92"/>
<dbReference type="InterPro" id="IPR011701">
    <property type="entry name" value="MFS"/>
</dbReference>
<feature type="transmembrane region" description="Helical" evidence="6">
    <location>
        <begin position="171"/>
        <end position="196"/>
    </location>
</feature>
<feature type="transmembrane region" description="Helical" evidence="6">
    <location>
        <begin position="86"/>
        <end position="106"/>
    </location>
</feature>